<dbReference type="OrthoDB" id="118677at2"/>
<evidence type="ECO:0000313" key="4">
    <source>
        <dbReference type="EMBL" id="SFU94723.1"/>
    </source>
</evidence>
<dbReference type="RefSeq" id="WP_093556791.1">
    <property type="nucleotide sequence ID" value="NZ_FPBO01000016.1"/>
</dbReference>
<feature type="compositionally biased region" description="Polar residues" evidence="1">
    <location>
        <begin position="214"/>
        <end position="237"/>
    </location>
</feature>
<organism evidence="4 5">
    <name type="scientific">Pseudoduganella namucuonensis</name>
    <dbReference type="NCBI Taxonomy" id="1035707"/>
    <lineage>
        <taxon>Bacteria</taxon>
        <taxon>Pseudomonadati</taxon>
        <taxon>Pseudomonadota</taxon>
        <taxon>Betaproteobacteria</taxon>
        <taxon>Burkholderiales</taxon>
        <taxon>Oxalobacteraceae</taxon>
        <taxon>Telluria group</taxon>
        <taxon>Pseudoduganella</taxon>
    </lineage>
</organism>
<dbReference type="Gene3D" id="1.20.1260.10">
    <property type="match status" value="1"/>
</dbReference>
<gene>
    <name evidence="4" type="ORF">SAMN05216552_101610</name>
</gene>
<dbReference type="STRING" id="1035707.SAMN05216552_101610"/>
<feature type="chain" id="PRO_5011717273" evidence="2">
    <location>
        <begin position="22"/>
        <end position="237"/>
    </location>
</feature>
<dbReference type="Pfam" id="PF13628">
    <property type="entry name" value="DUF4142"/>
    <property type="match status" value="1"/>
</dbReference>
<feature type="domain" description="DUF4142" evidence="3">
    <location>
        <begin position="27"/>
        <end position="163"/>
    </location>
</feature>
<proteinExistence type="predicted"/>
<feature type="signal peptide" evidence="2">
    <location>
        <begin position="1"/>
        <end position="21"/>
    </location>
</feature>
<dbReference type="PANTHER" id="PTHR38593:SF1">
    <property type="entry name" value="BLR2558 PROTEIN"/>
    <property type="match status" value="1"/>
</dbReference>
<keyword evidence="2" id="KW-0732">Signal</keyword>
<dbReference type="EMBL" id="FPBO01000016">
    <property type="protein sequence ID" value="SFU94723.1"/>
    <property type="molecule type" value="Genomic_DNA"/>
</dbReference>
<dbReference type="AlphaFoldDB" id="A0A1I7KB91"/>
<sequence>MNKAKLAIAIAAMLGAMGAQAETLAKADQRMLAQMAQANMAEIEAGKIALQKSQNNEVKAFAQKMIDDHGKGLQEVQAVAQSKNVTLPTEPDAKQKALAKKLNRLSGDAFDRTYTAEAGAKAHKATHAFVQKVQTDAKDADVKALAAKLEPTVAQHLGHVETLTATLQSGAPRTAATPDNAMDTSGASGATSATGGSGAGTSSAKTPKPKASADKTSGNTDHPDNPQNPVGKSPVKQ</sequence>
<dbReference type="InterPro" id="IPR012347">
    <property type="entry name" value="Ferritin-like"/>
</dbReference>
<accession>A0A1I7KB91</accession>
<evidence type="ECO:0000256" key="1">
    <source>
        <dbReference type="SAM" id="MobiDB-lite"/>
    </source>
</evidence>
<dbReference type="Proteomes" id="UP000199391">
    <property type="component" value="Unassembled WGS sequence"/>
</dbReference>
<name>A0A1I7KB91_9BURK</name>
<evidence type="ECO:0000256" key="2">
    <source>
        <dbReference type="SAM" id="SignalP"/>
    </source>
</evidence>
<feature type="compositionally biased region" description="Low complexity" evidence="1">
    <location>
        <begin position="184"/>
        <end position="204"/>
    </location>
</feature>
<feature type="region of interest" description="Disordered" evidence="1">
    <location>
        <begin position="166"/>
        <end position="237"/>
    </location>
</feature>
<protein>
    <submittedName>
        <fullName evidence="4">Putative membrane protein</fullName>
    </submittedName>
</protein>
<evidence type="ECO:0000259" key="3">
    <source>
        <dbReference type="Pfam" id="PF13628"/>
    </source>
</evidence>
<reference evidence="5" key="1">
    <citation type="submission" date="2016-10" db="EMBL/GenBank/DDBJ databases">
        <authorList>
            <person name="Varghese N."/>
            <person name="Submissions S."/>
        </authorList>
    </citation>
    <scope>NUCLEOTIDE SEQUENCE [LARGE SCALE GENOMIC DNA]</scope>
    <source>
        <strain evidence="5">CGMCC 1.11014</strain>
    </source>
</reference>
<keyword evidence="5" id="KW-1185">Reference proteome</keyword>
<dbReference type="PANTHER" id="PTHR38593">
    <property type="entry name" value="BLR2558 PROTEIN"/>
    <property type="match status" value="1"/>
</dbReference>
<dbReference type="InterPro" id="IPR025419">
    <property type="entry name" value="DUF4142"/>
</dbReference>
<evidence type="ECO:0000313" key="5">
    <source>
        <dbReference type="Proteomes" id="UP000199391"/>
    </source>
</evidence>